<comment type="similarity">
    <text evidence="9">Belongs to the MntA antitoxin family.</text>
</comment>
<dbReference type="CDD" id="cd05403">
    <property type="entry name" value="NT_KNTase_like"/>
    <property type="match status" value="1"/>
</dbReference>
<proteinExistence type="inferred from homology"/>
<protein>
    <submittedName>
        <fullName evidence="11">Nucleotidyltransferase</fullName>
    </submittedName>
</protein>
<evidence type="ECO:0000256" key="6">
    <source>
        <dbReference type="ARBA" id="ARBA00022741"/>
    </source>
</evidence>
<gene>
    <name evidence="11" type="ORF">GV368_00285</name>
</gene>
<keyword evidence="12" id="KW-1185">Reference proteome</keyword>
<keyword evidence="6" id="KW-0547">Nucleotide-binding</keyword>
<comment type="caution">
    <text evidence="11">The sequence shown here is derived from an EMBL/GenBank/DDBJ whole genome shotgun (WGS) entry which is preliminary data.</text>
</comment>
<evidence type="ECO:0000256" key="7">
    <source>
        <dbReference type="ARBA" id="ARBA00022840"/>
    </source>
</evidence>
<dbReference type="SUPFAM" id="SSF81301">
    <property type="entry name" value="Nucleotidyltransferase"/>
    <property type="match status" value="1"/>
</dbReference>
<evidence type="ECO:0000256" key="9">
    <source>
        <dbReference type="ARBA" id="ARBA00038276"/>
    </source>
</evidence>
<feature type="domain" description="Polymerase nucleotidyl transferase" evidence="10">
    <location>
        <begin position="14"/>
        <end position="91"/>
    </location>
</feature>
<evidence type="ECO:0000313" key="12">
    <source>
        <dbReference type="Proteomes" id="UP000669605"/>
    </source>
</evidence>
<evidence type="ECO:0000259" key="10">
    <source>
        <dbReference type="Pfam" id="PF01909"/>
    </source>
</evidence>
<dbReference type="InterPro" id="IPR052038">
    <property type="entry name" value="Type-VII_TA_antitoxin"/>
</dbReference>
<name>A0ABX1QJT4_9PROT</name>
<evidence type="ECO:0000256" key="4">
    <source>
        <dbReference type="ARBA" id="ARBA00022695"/>
    </source>
</evidence>
<dbReference type="PANTHER" id="PTHR33571:SF12">
    <property type="entry name" value="BSL3053 PROTEIN"/>
    <property type="match status" value="1"/>
</dbReference>
<keyword evidence="7" id="KW-0067">ATP-binding</keyword>
<keyword evidence="8" id="KW-0460">Magnesium</keyword>
<reference evidence="11 12" key="1">
    <citation type="journal article" date="2020" name="Curr. Microbiol.">
        <title>Tepidiphilus baoligensis sp. nov., a Novel Bacterium of the Family Hydrogenophilaceae Isolated from an Oil Reservoir.</title>
        <authorList>
            <person name="Zhang X."/>
            <person name="Wang G."/>
            <person name="Ma X."/>
            <person name="Yu J."/>
            <person name="You J."/>
            <person name="Xue Y."/>
            <person name="Ma Y."/>
        </authorList>
    </citation>
    <scope>NUCLEOTIDE SEQUENCE [LARGE SCALE GENOMIC DNA]</scope>
    <source>
        <strain evidence="11 12">B18-69</strain>
    </source>
</reference>
<evidence type="ECO:0000313" key="11">
    <source>
        <dbReference type="EMBL" id="NMH15571.1"/>
    </source>
</evidence>
<dbReference type="Pfam" id="PF01909">
    <property type="entry name" value="NTP_transf_2"/>
    <property type="match status" value="1"/>
</dbReference>
<comment type="cofactor">
    <cofactor evidence="1">
        <name>Mg(2+)</name>
        <dbReference type="ChEBI" id="CHEBI:18420"/>
    </cofactor>
</comment>
<dbReference type="InterPro" id="IPR043519">
    <property type="entry name" value="NT_sf"/>
</dbReference>
<evidence type="ECO:0000256" key="1">
    <source>
        <dbReference type="ARBA" id="ARBA00001946"/>
    </source>
</evidence>
<evidence type="ECO:0000256" key="2">
    <source>
        <dbReference type="ARBA" id="ARBA00022649"/>
    </source>
</evidence>
<accession>A0ABX1QJT4</accession>
<evidence type="ECO:0000256" key="5">
    <source>
        <dbReference type="ARBA" id="ARBA00022723"/>
    </source>
</evidence>
<dbReference type="PANTHER" id="PTHR33571">
    <property type="entry name" value="SSL8005 PROTEIN"/>
    <property type="match status" value="1"/>
</dbReference>
<dbReference type="RefSeq" id="WP_169114507.1">
    <property type="nucleotide sequence ID" value="NZ_JAAAUB010000001.1"/>
</dbReference>
<dbReference type="EMBL" id="JAAAUB010000001">
    <property type="protein sequence ID" value="NMH15571.1"/>
    <property type="molecule type" value="Genomic_DNA"/>
</dbReference>
<keyword evidence="2" id="KW-1277">Toxin-antitoxin system</keyword>
<dbReference type="InterPro" id="IPR002934">
    <property type="entry name" value="Polymerase_NTP_transf_dom"/>
</dbReference>
<dbReference type="Proteomes" id="UP000669605">
    <property type="component" value="Unassembled WGS sequence"/>
</dbReference>
<sequence length="108" mass="12580">MNEQPLADFPETELDILCRRYHVRRLAFFGSAIRDDFGPTSDIDVLVEFQPGRTPGFAFARLQRELSRLLGRPVDLHTPRSLSRYFRDEVLRTARIQYEAPSESPQTR</sequence>
<keyword evidence="5" id="KW-0479">Metal-binding</keyword>
<keyword evidence="3" id="KW-0808">Transferase</keyword>
<dbReference type="Gene3D" id="3.30.460.10">
    <property type="entry name" value="Beta Polymerase, domain 2"/>
    <property type="match status" value="1"/>
</dbReference>
<evidence type="ECO:0000256" key="8">
    <source>
        <dbReference type="ARBA" id="ARBA00022842"/>
    </source>
</evidence>
<organism evidence="11 12">
    <name type="scientific">Tepidiphilus baoligensis</name>
    <dbReference type="NCBI Taxonomy" id="2698687"/>
    <lineage>
        <taxon>Bacteria</taxon>
        <taxon>Pseudomonadati</taxon>
        <taxon>Pseudomonadota</taxon>
        <taxon>Hydrogenophilia</taxon>
        <taxon>Hydrogenophilales</taxon>
        <taxon>Hydrogenophilaceae</taxon>
        <taxon>Tepidiphilus</taxon>
    </lineage>
</organism>
<keyword evidence="4" id="KW-0548">Nucleotidyltransferase</keyword>
<evidence type="ECO:0000256" key="3">
    <source>
        <dbReference type="ARBA" id="ARBA00022679"/>
    </source>
</evidence>